<gene>
    <name evidence="3" type="ORF">FQU76_11275</name>
</gene>
<dbReference type="EMBL" id="CP042266">
    <property type="protein sequence ID" value="QDY77001.1"/>
    <property type="molecule type" value="Genomic_DNA"/>
</dbReference>
<accession>A0A5B8JAV1</accession>
<evidence type="ECO:0000256" key="1">
    <source>
        <dbReference type="SAM" id="MobiDB-lite"/>
    </source>
</evidence>
<dbReference type="OrthoDB" id="9795188at2"/>
<dbReference type="KEGG" id="sqz:FQU76_11275"/>
<dbReference type="GO" id="GO:1990189">
    <property type="term" value="F:protein N-terminal-serine acetyltransferase activity"/>
    <property type="evidence" value="ECO:0007669"/>
    <property type="project" value="TreeGrafter"/>
</dbReference>
<dbReference type="Gene3D" id="3.40.630.30">
    <property type="match status" value="1"/>
</dbReference>
<dbReference type="GO" id="GO:0005737">
    <property type="term" value="C:cytoplasm"/>
    <property type="evidence" value="ECO:0007669"/>
    <property type="project" value="TreeGrafter"/>
</dbReference>
<dbReference type="AlphaFoldDB" id="A0A5B8JAV1"/>
<dbReference type="InterPro" id="IPR051908">
    <property type="entry name" value="Ribosomal_N-acetyltransferase"/>
</dbReference>
<evidence type="ECO:0000313" key="3">
    <source>
        <dbReference type="EMBL" id="QDY77001.1"/>
    </source>
</evidence>
<evidence type="ECO:0000313" key="4">
    <source>
        <dbReference type="Proteomes" id="UP000320580"/>
    </source>
</evidence>
<proteinExistence type="predicted"/>
<dbReference type="PANTHER" id="PTHR43441:SF10">
    <property type="entry name" value="ACETYLTRANSFERASE"/>
    <property type="match status" value="1"/>
</dbReference>
<dbReference type="InterPro" id="IPR016181">
    <property type="entry name" value="Acyl_CoA_acyltransferase"/>
</dbReference>
<feature type="domain" description="N-acetyltransferase" evidence="2">
    <location>
        <begin position="11"/>
        <end position="175"/>
    </location>
</feature>
<dbReference type="Pfam" id="PF13302">
    <property type="entry name" value="Acetyltransf_3"/>
    <property type="match status" value="1"/>
</dbReference>
<feature type="region of interest" description="Disordered" evidence="1">
    <location>
        <begin position="190"/>
        <end position="211"/>
    </location>
</feature>
<dbReference type="InterPro" id="IPR000182">
    <property type="entry name" value="GNAT_dom"/>
</dbReference>
<dbReference type="GO" id="GO:0008999">
    <property type="term" value="F:protein-N-terminal-alanine acetyltransferase activity"/>
    <property type="evidence" value="ECO:0007669"/>
    <property type="project" value="TreeGrafter"/>
</dbReference>
<reference evidence="3 4" key="1">
    <citation type="submission" date="2019-07" db="EMBL/GenBank/DDBJ databases">
        <authorList>
            <person name="Zhu P."/>
        </authorList>
    </citation>
    <scope>NUCLEOTIDE SEQUENCE [LARGE SCALE GENOMIC DNA]</scope>
    <source>
        <strain evidence="3 4">SSL-25</strain>
    </source>
</reference>
<dbReference type="Proteomes" id="UP000320580">
    <property type="component" value="Chromosome"/>
</dbReference>
<organism evidence="3 4">
    <name type="scientific">Streptomyces qinzhouensis</name>
    <dbReference type="NCBI Taxonomy" id="2599401"/>
    <lineage>
        <taxon>Bacteria</taxon>
        <taxon>Bacillati</taxon>
        <taxon>Actinomycetota</taxon>
        <taxon>Actinomycetes</taxon>
        <taxon>Kitasatosporales</taxon>
        <taxon>Streptomycetaceae</taxon>
        <taxon>Streptomyces</taxon>
    </lineage>
</organism>
<sequence>MEPITLTTGRLLLRTFTDEDTEEVFRLCQDPAVQRWTTIPSPYERRHAEEFIGEIAPEGWRTSTMFTFAVTPLDGGPPMASSSVTLRALSGIWEIGFWLGAEYRGRGIMTEAVGELARWSFTRLGATRLEWRAEAGNTASRAVALRAGFTMEGTLRAALDNNGTLRDAWVGSLLPSDVGLAGARAYLPAPGPAAPGPAAPSSQGHDLPPAP</sequence>
<dbReference type="RefSeq" id="WP_146480290.1">
    <property type="nucleotide sequence ID" value="NZ_CP042266.1"/>
</dbReference>
<dbReference type="PANTHER" id="PTHR43441">
    <property type="entry name" value="RIBOSOMAL-PROTEIN-SERINE ACETYLTRANSFERASE"/>
    <property type="match status" value="1"/>
</dbReference>
<dbReference type="SUPFAM" id="SSF55729">
    <property type="entry name" value="Acyl-CoA N-acyltransferases (Nat)"/>
    <property type="match status" value="1"/>
</dbReference>
<dbReference type="PROSITE" id="PS51186">
    <property type="entry name" value="GNAT"/>
    <property type="match status" value="1"/>
</dbReference>
<keyword evidence="4" id="KW-1185">Reference proteome</keyword>
<evidence type="ECO:0000259" key="2">
    <source>
        <dbReference type="PROSITE" id="PS51186"/>
    </source>
</evidence>
<keyword evidence="3" id="KW-0808">Transferase</keyword>
<name>A0A5B8JAV1_9ACTN</name>
<protein>
    <submittedName>
        <fullName evidence="3">GNAT family N-acetyltransferase</fullName>
    </submittedName>
</protein>